<dbReference type="PANTHER" id="PTHR37821:SF1">
    <property type="entry name" value="AMINO ACID TRANSPORTER YUIF-RELATED"/>
    <property type="match status" value="1"/>
</dbReference>
<feature type="transmembrane region" description="Helical" evidence="6">
    <location>
        <begin position="289"/>
        <end position="307"/>
    </location>
</feature>
<dbReference type="InterPro" id="IPR032813">
    <property type="entry name" value="Na_H_antiport_N"/>
</dbReference>
<evidence type="ECO:0000256" key="1">
    <source>
        <dbReference type="ARBA" id="ARBA00004651"/>
    </source>
</evidence>
<dbReference type="Pfam" id="PF13726">
    <property type="entry name" value="Na_H_antiport_2"/>
    <property type="match status" value="1"/>
</dbReference>
<evidence type="ECO:0000256" key="4">
    <source>
        <dbReference type="ARBA" id="ARBA00022989"/>
    </source>
</evidence>
<dbReference type="PANTHER" id="PTHR37821">
    <property type="entry name" value="AMINO ACID TRANSPORTER YUIF-RELATED"/>
    <property type="match status" value="1"/>
</dbReference>
<feature type="transmembrane region" description="Helical" evidence="6">
    <location>
        <begin position="422"/>
        <end position="439"/>
    </location>
</feature>
<feature type="transmembrane region" description="Helical" evidence="6">
    <location>
        <begin position="259"/>
        <end position="277"/>
    </location>
</feature>
<comment type="caution">
    <text evidence="9">The sequence shown here is derived from an EMBL/GenBank/DDBJ whole genome shotgun (WGS) entry which is preliminary data.</text>
</comment>
<name>A0ABT8W1R7_9GAMM</name>
<evidence type="ECO:0000259" key="8">
    <source>
        <dbReference type="Pfam" id="PF13726"/>
    </source>
</evidence>
<keyword evidence="4 6" id="KW-1133">Transmembrane helix</keyword>
<feature type="transmembrane region" description="Helical" evidence="6">
    <location>
        <begin position="191"/>
        <end position="214"/>
    </location>
</feature>
<evidence type="ECO:0000256" key="5">
    <source>
        <dbReference type="ARBA" id="ARBA00023136"/>
    </source>
</evidence>
<dbReference type="RefSeq" id="WP_223793732.1">
    <property type="nucleotide sequence ID" value="NZ_JAUMIS010000002.1"/>
</dbReference>
<gene>
    <name evidence="9" type="ORF">QVZ43_10590</name>
</gene>
<feature type="transmembrane region" description="Helical" evidence="6">
    <location>
        <begin position="119"/>
        <end position="138"/>
    </location>
</feature>
<reference evidence="9" key="1">
    <citation type="submission" date="2023-07" db="EMBL/GenBank/DDBJ databases">
        <title>Marinobacter sp. chi1 genome sequencing and assembly.</title>
        <authorList>
            <person name="Park S."/>
        </authorList>
    </citation>
    <scope>NUCLEOTIDE SEQUENCE</scope>
    <source>
        <strain evidence="9">Chi1</strain>
    </source>
</reference>
<keyword evidence="3 6" id="KW-0812">Transmembrane</keyword>
<dbReference type="InterPro" id="IPR018461">
    <property type="entry name" value="Na/H_Antiport_NhaC-like_C"/>
</dbReference>
<accession>A0ABT8W1R7</accession>
<proteinExistence type="predicted"/>
<feature type="transmembrane region" description="Helical" evidence="6">
    <location>
        <begin position="335"/>
        <end position="363"/>
    </location>
</feature>
<feature type="transmembrane region" description="Helical" evidence="6">
    <location>
        <begin position="97"/>
        <end position="113"/>
    </location>
</feature>
<evidence type="ECO:0000256" key="3">
    <source>
        <dbReference type="ARBA" id="ARBA00022692"/>
    </source>
</evidence>
<evidence type="ECO:0000256" key="2">
    <source>
        <dbReference type="ARBA" id="ARBA00022475"/>
    </source>
</evidence>
<dbReference type="Pfam" id="PF03553">
    <property type="entry name" value="Na_H_antiporter"/>
    <property type="match status" value="1"/>
</dbReference>
<keyword evidence="10" id="KW-1185">Reference proteome</keyword>
<organism evidence="9 10">
    <name type="scientific">Marinobacter suaedae</name>
    <dbReference type="NCBI Taxonomy" id="3057675"/>
    <lineage>
        <taxon>Bacteria</taxon>
        <taxon>Pseudomonadati</taxon>
        <taxon>Pseudomonadota</taxon>
        <taxon>Gammaproteobacteria</taxon>
        <taxon>Pseudomonadales</taxon>
        <taxon>Marinobacteraceae</taxon>
        <taxon>Marinobacter</taxon>
    </lineage>
</organism>
<feature type="transmembrane region" description="Helical" evidence="6">
    <location>
        <begin position="150"/>
        <end position="171"/>
    </location>
</feature>
<dbReference type="Proteomes" id="UP001168640">
    <property type="component" value="Unassembled WGS sequence"/>
</dbReference>
<evidence type="ECO:0000259" key="7">
    <source>
        <dbReference type="Pfam" id="PF03553"/>
    </source>
</evidence>
<dbReference type="InterPro" id="IPR052576">
    <property type="entry name" value="AA_Transporter-Related"/>
</dbReference>
<comment type="subcellular location">
    <subcellularLocation>
        <location evidence="1">Cell membrane</location>
        <topology evidence="1">Multi-pass membrane protein</topology>
    </subcellularLocation>
</comment>
<sequence length="440" mass="46453">MNSVLVSVLVMIGLSLMRVHVVISLITAALLAGSMSGLSIEDTINSFNNGLQGGAKIALSYALLGAFAVAISKSGIPHMLADKVASMINRQHDERQVGMIKYGLIAALIAAAVSSQNIVPIHIAFIPLLIPPLLYVMAELQLDRRLVACVLAFGLVNTYMLFPVGFGAIYLNDILLGSIQKSGVETAGLSPFKAMIIPALGMLVGLLIAVFFTYRGKRTYDKERIARVENNDAKYSPRTLIMAVTALVLAFATQLYTGSMIFGGLVGFLVFMLSGILKWDEDEDVFTQGMKLMAMVGFIMIAASGFAEVLRETGDINSLVTVAAQAVEGNRALAAFAMLVVGLLITMGIGSSFSTVPIIAAIFVPLADQLGFSPMAIVALVGTAGALGDAGSPASDTTLGPTAGLNVDGQHNHMWDTVVPTFLHYNLPLLVFGWAAAVIL</sequence>
<evidence type="ECO:0000313" key="10">
    <source>
        <dbReference type="Proteomes" id="UP001168640"/>
    </source>
</evidence>
<keyword evidence="5 6" id="KW-0472">Membrane</keyword>
<protein>
    <submittedName>
        <fullName evidence="9">Na+/H+ antiporter family protein</fullName>
    </submittedName>
</protein>
<feature type="domain" description="Na+/H+ antiporter NhaC-like C-terminal" evidence="7">
    <location>
        <begin position="151"/>
        <end position="434"/>
    </location>
</feature>
<keyword evidence="2" id="KW-1003">Cell membrane</keyword>
<feature type="transmembrane region" description="Helical" evidence="6">
    <location>
        <begin position="57"/>
        <end position="76"/>
    </location>
</feature>
<evidence type="ECO:0000313" key="9">
    <source>
        <dbReference type="EMBL" id="MDO3722169.1"/>
    </source>
</evidence>
<feature type="domain" description="Putative Na+/H+ antiporter N-terminal" evidence="8">
    <location>
        <begin position="2"/>
        <end position="88"/>
    </location>
</feature>
<dbReference type="EMBL" id="JAUMIS010000002">
    <property type="protein sequence ID" value="MDO3722169.1"/>
    <property type="molecule type" value="Genomic_DNA"/>
</dbReference>
<evidence type="ECO:0000256" key="6">
    <source>
        <dbReference type="SAM" id="Phobius"/>
    </source>
</evidence>